<evidence type="ECO:0000256" key="4">
    <source>
        <dbReference type="ARBA" id="ARBA00022630"/>
    </source>
</evidence>
<dbReference type="SUPFAM" id="SSF51395">
    <property type="entry name" value="FMN-linked oxidoreductases"/>
    <property type="match status" value="1"/>
</dbReference>
<name>A0AA35T8Q7_GEOBA</name>
<comment type="cofactor">
    <cofactor evidence="1">
        <name>FMN</name>
        <dbReference type="ChEBI" id="CHEBI:58210"/>
    </cofactor>
</comment>
<evidence type="ECO:0000256" key="3">
    <source>
        <dbReference type="ARBA" id="ARBA00011048"/>
    </source>
</evidence>
<evidence type="ECO:0000256" key="2">
    <source>
        <dbReference type="ARBA" id="ARBA00001966"/>
    </source>
</evidence>
<evidence type="ECO:0000256" key="6">
    <source>
        <dbReference type="ARBA" id="ARBA00022723"/>
    </source>
</evidence>
<dbReference type="Proteomes" id="UP001174909">
    <property type="component" value="Unassembled WGS sequence"/>
</dbReference>
<comment type="cofactor">
    <cofactor evidence="2">
        <name>[4Fe-4S] cluster</name>
        <dbReference type="ChEBI" id="CHEBI:49883"/>
    </cofactor>
</comment>
<dbReference type="GO" id="GO:0046872">
    <property type="term" value="F:metal ion binding"/>
    <property type="evidence" value="ECO:0007669"/>
    <property type="project" value="UniProtKB-KW"/>
</dbReference>
<evidence type="ECO:0000259" key="10">
    <source>
        <dbReference type="Pfam" id="PF00724"/>
    </source>
</evidence>
<dbReference type="Gene3D" id="3.40.50.720">
    <property type="entry name" value="NAD(P)-binding Rossmann-like Domain"/>
    <property type="match status" value="1"/>
</dbReference>
<keyword evidence="5" id="KW-0288">FMN</keyword>
<evidence type="ECO:0000256" key="8">
    <source>
        <dbReference type="ARBA" id="ARBA00023004"/>
    </source>
</evidence>
<dbReference type="PANTHER" id="PTHR42917">
    <property type="entry name" value="2,4-DIENOYL-COA REDUCTASE"/>
    <property type="match status" value="1"/>
</dbReference>
<accession>A0AA35T8Q7</accession>
<comment type="similarity">
    <text evidence="3">In the N-terminal section; belongs to the NADH:flavin oxidoreductase/NADH oxidase family.</text>
</comment>
<dbReference type="InterPro" id="IPR036188">
    <property type="entry name" value="FAD/NAD-bd_sf"/>
</dbReference>
<comment type="caution">
    <text evidence="12">The sequence shown here is derived from an EMBL/GenBank/DDBJ whole genome shotgun (WGS) entry which is preliminary data.</text>
</comment>
<proteinExistence type="inferred from homology"/>
<dbReference type="InterPro" id="IPR051793">
    <property type="entry name" value="NADH:flavin_oxidoreductase"/>
</dbReference>
<dbReference type="Gene3D" id="3.50.50.60">
    <property type="entry name" value="FAD/NAD(P)-binding domain"/>
    <property type="match status" value="1"/>
</dbReference>
<evidence type="ECO:0000256" key="9">
    <source>
        <dbReference type="ARBA" id="ARBA00023014"/>
    </source>
</evidence>
<evidence type="ECO:0000259" key="11">
    <source>
        <dbReference type="Pfam" id="PF07992"/>
    </source>
</evidence>
<dbReference type="InterPro" id="IPR013785">
    <property type="entry name" value="Aldolase_TIM"/>
</dbReference>
<sequence>MSMALLRALNFTRRCVSTNIDSRIPARHIHGRIEEAAYFGSVRAMTKRDIREVQQLYLEAAKRSRSAGFDIVNIHGAEIGAVPVQFLMNVHNSRTDEYGGSLSNRARFWMETLEIVKEEVGDELAVAARFCVDSLHGTDAGIRVAEEGVGFIELANHLVDFWDLQVGGENVELWIKDAGPARFYKENFQAEWVRQVRPHTDKPIVGVGRFTSPDTMLEAVTSGQLDIIGAARPSISDPFLPKKIEEGRFEDIRECIGCNACVSRVNLRWTLLCTQNATAGEEYKRGWHPENYSPASNREASVLIVGAGSAGLECALVLGKRGFKNVHVVEAEPEIGGHLRWVSTIPGMSTWRRVIDWRQGQIDKLPQVAVITNSQLSASDILDYGADIVVIANGSVWDRSGLNGFSHAAVTGWESAPVYTPEDILADERSIDHERVVVFDIEGYFMGVSIAEVLARRGHRVSLVTPHMEPGPYMRMTGESVHMRPLLEELGVELLMEQMVTEAAPDEVIIEHGFNHTVRAIGAAATVMTTQRIPSTALWDSVEQAVASAPEESRPQLFRIGDCVSPRMLVADAIFDGHRLAREIDSEDPAVPLPYIRERRVARDRHDMGHILEPAPR</sequence>
<dbReference type="GO" id="GO:0010181">
    <property type="term" value="F:FMN binding"/>
    <property type="evidence" value="ECO:0007669"/>
    <property type="project" value="InterPro"/>
</dbReference>
<keyword evidence="7" id="KW-0560">Oxidoreductase</keyword>
<evidence type="ECO:0000313" key="13">
    <source>
        <dbReference type="Proteomes" id="UP001174909"/>
    </source>
</evidence>
<dbReference type="SUPFAM" id="SSF51905">
    <property type="entry name" value="FAD/NAD(P)-binding domain"/>
    <property type="match status" value="1"/>
</dbReference>
<dbReference type="Gene3D" id="3.20.20.70">
    <property type="entry name" value="Aldolase class I"/>
    <property type="match status" value="1"/>
</dbReference>
<dbReference type="EMBL" id="CASHTH010003359">
    <property type="protein sequence ID" value="CAI8043830.1"/>
    <property type="molecule type" value="Genomic_DNA"/>
</dbReference>
<dbReference type="GO" id="GO:0051536">
    <property type="term" value="F:iron-sulfur cluster binding"/>
    <property type="evidence" value="ECO:0007669"/>
    <property type="project" value="UniProtKB-KW"/>
</dbReference>
<dbReference type="Pfam" id="PF00724">
    <property type="entry name" value="Oxidored_FMN"/>
    <property type="match status" value="1"/>
</dbReference>
<dbReference type="InterPro" id="IPR001155">
    <property type="entry name" value="OxRdtase_FMN_N"/>
</dbReference>
<keyword evidence="9" id="KW-0411">Iron-sulfur</keyword>
<feature type="domain" description="FAD/NAD(P)-binding" evidence="11">
    <location>
        <begin position="301"/>
        <end position="574"/>
    </location>
</feature>
<dbReference type="PANTHER" id="PTHR42917:SF2">
    <property type="entry name" value="2,4-DIENOYL-COA REDUCTASE [(2E)-ENOYL-COA-PRODUCING]"/>
    <property type="match status" value="1"/>
</dbReference>
<evidence type="ECO:0000256" key="5">
    <source>
        <dbReference type="ARBA" id="ARBA00022643"/>
    </source>
</evidence>
<evidence type="ECO:0000313" key="12">
    <source>
        <dbReference type="EMBL" id="CAI8043830.1"/>
    </source>
</evidence>
<dbReference type="InterPro" id="IPR023753">
    <property type="entry name" value="FAD/NAD-binding_dom"/>
</dbReference>
<evidence type="ECO:0000256" key="7">
    <source>
        <dbReference type="ARBA" id="ARBA00023002"/>
    </source>
</evidence>
<evidence type="ECO:0000256" key="1">
    <source>
        <dbReference type="ARBA" id="ARBA00001917"/>
    </source>
</evidence>
<reference evidence="12" key="1">
    <citation type="submission" date="2023-03" db="EMBL/GenBank/DDBJ databases">
        <authorList>
            <person name="Steffen K."/>
            <person name="Cardenas P."/>
        </authorList>
    </citation>
    <scope>NUCLEOTIDE SEQUENCE</scope>
</reference>
<keyword evidence="4" id="KW-0285">Flavoprotein</keyword>
<gene>
    <name evidence="12" type="ORF">GBAR_LOCUS24321</name>
</gene>
<keyword evidence="8" id="KW-0408">Iron</keyword>
<feature type="domain" description="NADH:flavin oxidoreductase/NADH oxidase N-terminal" evidence="10">
    <location>
        <begin position="42"/>
        <end position="248"/>
    </location>
</feature>
<protein>
    <submittedName>
        <fullName evidence="12">Trimethylamine dehydrogenase</fullName>
    </submittedName>
</protein>
<keyword evidence="13" id="KW-1185">Reference proteome</keyword>
<keyword evidence="6" id="KW-0479">Metal-binding</keyword>
<dbReference type="AlphaFoldDB" id="A0AA35T8Q7"/>
<organism evidence="12 13">
    <name type="scientific">Geodia barretti</name>
    <name type="common">Barrett's horny sponge</name>
    <dbReference type="NCBI Taxonomy" id="519541"/>
    <lineage>
        <taxon>Eukaryota</taxon>
        <taxon>Metazoa</taxon>
        <taxon>Porifera</taxon>
        <taxon>Demospongiae</taxon>
        <taxon>Heteroscleromorpha</taxon>
        <taxon>Tetractinellida</taxon>
        <taxon>Astrophorina</taxon>
        <taxon>Geodiidae</taxon>
        <taxon>Geodia</taxon>
    </lineage>
</organism>
<dbReference type="GO" id="GO:0016491">
    <property type="term" value="F:oxidoreductase activity"/>
    <property type="evidence" value="ECO:0007669"/>
    <property type="project" value="UniProtKB-KW"/>
</dbReference>
<dbReference type="Pfam" id="PF07992">
    <property type="entry name" value="Pyr_redox_2"/>
    <property type="match status" value="1"/>
</dbReference>